<dbReference type="InterPro" id="IPR018689">
    <property type="entry name" value="Imm33_dom"/>
</dbReference>
<protein>
    <submittedName>
        <fullName evidence="3">DUF2185 domain-containing protein</fullName>
    </submittedName>
</protein>
<gene>
    <name evidence="3" type="ORF">FGS76_02295</name>
</gene>
<feature type="domain" description="DUF2314" evidence="2">
    <location>
        <begin position="45"/>
        <end position="98"/>
    </location>
</feature>
<dbReference type="Pfam" id="PF10077">
    <property type="entry name" value="DUF2314"/>
    <property type="match status" value="1"/>
</dbReference>
<dbReference type="PANTHER" id="PTHR38743:SF2">
    <property type="entry name" value="DUF2185 DOMAIN-CONTAINING PROTEIN"/>
    <property type="match status" value="1"/>
</dbReference>
<proteinExistence type="predicted"/>
<sequence length="205" mass="22737">MTTSWRLDDAQAVADENPYTFHKPSATAVSALTPGERAKLIFLFDSDDPEAPTGERMWVEILSIGDGVFEGRLANEPLYIQGLAPGETVRFEARHIIDVSVDDPEPSMARKYARYCLVSRDAYDDGGNVGFMYREQPVDDQDSGWCFMSGEESNDYLDDPANVLNLPLGAVLAKDDSFAALLSWPPEVAFERAEDGTFREVSMPQ</sequence>
<name>A0ABY2XPS7_9GAMM</name>
<feature type="domain" description="Immunity protein Imm33" evidence="1">
    <location>
        <begin position="116"/>
        <end position="201"/>
    </location>
</feature>
<reference evidence="3 4" key="1">
    <citation type="submission" date="2019-05" db="EMBL/GenBank/DDBJ databases">
        <title>Genome of Alcanivorax gelatiniphagus, an oil degrading marine bacteria.</title>
        <authorList>
            <person name="Kwon K.K."/>
        </authorList>
    </citation>
    <scope>NUCLEOTIDE SEQUENCE [LARGE SCALE GENOMIC DNA]</scope>
    <source>
        <strain evidence="3 4">MEBiC 08158</strain>
    </source>
</reference>
<dbReference type="EMBL" id="VCQT01000012">
    <property type="protein sequence ID" value="TMW14636.1"/>
    <property type="molecule type" value="Genomic_DNA"/>
</dbReference>
<dbReference type="Pfam" id="PF09951">
    <property type="entry name" value="Imm33"/>
    <property type="match status" value="1"/>
</dbReference>
<dbReference type="Proteomes" id="UP000739180">
    <property type="component" value="Unassembled WGS sequence"/>
</dbReference>
<comment type="caution">
    <text evidence="3">The sequence shown here is derived from an EMBL/GenBank/DDBJ whole genome shotgun (WGS) entry which is preliminary data.</text>
</comment>
<evidence type="ECO:0000259" key="2">
    <source>
        <dbReference type="Pfam" id="PF10077"/>
    </source>
</evidence>
<evidence type="ECO:0000259" key="1">
    <source>
        <dbReference type="Pfam" id="PF09951"/>
    </source>
</evidence>
<evidence type="ECO:0000313" key="4">
    <source>
        <dbReference type="Proteomes" id="UP000739180"/>
    </source>
</evidence>
<dbReference type="PANTHER" id="PTHR38743">
    <property type="entry name" value="SIMILAR TO GLYOXYLASE I FAMILY PROTEIN"/>
    <property type="match status" value="1"/>
</dbReference>
<dbReference type="InterPro" id="IPR018756">
    <property type="entry name" value="DUF2314"/>
</dbReference>
<accession>A0ABY2XPS7</accession>
<evidence type="ECO:0000313" key="3">
    <source>
        <dbReference type="EMBL" id="TMW14636.1"/>
    </source>
</evidence>
<organism evidence="3 4">
    <name type="scientific">Alloalcanivorax gelatiniphagus</name>
    <dbReference type="NCBI Taxonomy" id="1194167"/>
    <lineage>
        <taxon>Bacteria</taxon>
        <taxon>Pseudomonadati</taxon>
        <taxon>Pseudomonadota</taxon>
        <taxon>Gammaproteobacteria</taxon>
        <taxon>Oceanospirillales</taxon>
        <taxon>Alcanivoracaceae</taxon>
        <taxon>Alloalcanivorax</taxon>
    </lineage>
</organism>
<dbReference type="RefSeq" id="WP_138771003.1">
    <property type="nucleotide sequence ID" value="NZ_JBHSSX010000085.1"/>
</dbReference>
<keyword evidence="4" id="KW-1185">Reference proteome</keyword>